<keyword evidence="7" id="KW-1185">Reference proteome</keyword>
<dbReference type="InterPro" id="IPR036188">
    <property type="entry name" value="FAD/NAD-bd_sf"/>
</dbReference>
<comment type="similarity">
    <text evidence="2">Belongs to the DadA oxidoreductase family.</text>
</comment>
<dbReference type="PANTHER" id="PTHR13847:SF286">
    <property type="entry name" value="D-AMINO ACID DEHYDROGENASE"/>
    <property type="match status" value="1"/>
</dbReference>
<feature type="domain" description="FAD dependent oxidoreductase" evidence="5">
    <location>
        <begin position="7"/>
        <end position="378"/>
    </location>
</feature>
<organism evidence="6 7">
    <name type="scientific">Pedobacter lusitanus</name>
    <dbReference type="NCBI Taxonomy" id="1503925"/>
    <lineage>
        <taxon>Bacteria</taxon>
        <taxon>Pseudomonadati</taxon>
        <taxon>Bacteroidota</taxon>
        <taxon>Sphingobacteriia</taxon>
        <taxon>Sphingobacteriales</taxon>
        <taxon>Sphingobacteriaceae</taxon>
        <taxon>Pedobacter</taxon>
    </lineage>
</organism>
<dbReference type="AlphaFoldDB" id="A0A0D0GL97"/>
<dbReference type="Pfam" id="PF01266">
    <property type="entry name" value="DAO"/>
    <property type="match status" value="1"/>
</dbReference>
<name>A0A0D0GL97_9SPHI</name>
<dbReference type="NCBIfam" id="TIGR03364">
    <property type="entry name" value="HpnW_proposed"/>
    <property type="match status" value="1"/>
</dbReference>
<dbReference type="InterPro" id="IPR017741">
    <property type="entry name" value="FAD-dependent_OxRdtase_HpnW"/>
</dbReference>
<evidence type="ECO:0000259" key="5">
    <source>
        <dbReference type="Pfam" id="PF01266"/>
    </source>
</evidence>
<dbReference type="STRING" id="1503925.TH53_12140"/>
<comment type="caution">
    <text evidence="6">The sequence shown here is derived from an EMBL/GenBank/DDBJ whole genome shotgun (WGS) entry which is preliminary data.</text>
</comment>
<sequence length="386" mass="43914">MNNDQYDLIVIGGGILGTFHAYHALTRGKKVLQLEKDNFPVGATVRNFGQVIPSGMTGEWFNYGLRSVEIYQQIQQEFDISVRKNGSVYIASDQDEQTLIHELSAYYDTLGYSHSLLNKEQILSKYPSIKESYAREALFFDQEISVEPNLMIHRLHEYMKTKFEHFTLLYDSPVVDCYSAAQEVEVRLSNGDKFKAAKAVLCNGYEFKLLFKDLFRESGQVMSKLQMMRTVPVKNIALPGNILTGLTIRRYESFEEYCPSFKTTPLPAHYEELKSYGIHLLFKVAPDGSVIIGDSHEYAAATNFDELGYNLNSHINELMLAEASRIVNFDVRQIATTWAGFYPQHPDKHIIEYDIDNRIHIRTCIGGKGMTASAGYAEASIKQLFD</sequence>
<dbReference type="EMBL" id="JXRA01000051">
    <property type="protein sequence ID" value="KIO76960.1"/>
    <property type="molecule type" value="Genomic_DNA"/>
</dbReference>
<evidence type="ECO:0000313" key="6">
    <source>
        <dbReference type="EMBL" id="KIO76960.1"/>
    </source>
</evidence>
<dbReference type="InterPro" id="IPR006076">
    <property type="entry name" value="FAD-dep_OxRdtase"/>
</dbReference>
<evidence type="ECO:0000313" key="7">
    <source>
        <dbReference type="Proteomes" id="UP000032049"/>
    </source>
</evidence>
<dbReference type="RefSeq" id="WP_041882360.1">
    <property type="nucleotide sequence ID" value="NZ_CP157278.1"/>
</dbReference>
<keyword evidence="3" id="KW-0285">Flavoprotein</keyword>
<dbReference type="GO" id="GO:0005737">
    <property type="term" value="C:cytoplasm"/>
    <property type="evidence" value="ECO:0007669"/>
    <property type="project" value="TreeGrafter"/>
</dbReference>
<evidence type="ECO:0000256" key="1">
    <source>
        <dbReference type="ARBA" id="ARBA00001974"/>
    </source>
</evidence>
<dbReference type="Gene3D" id="3.30.9.10">
    <property type="entry name" value="D-Amino Acid Oxidase, subunit A, domain 2"/>
    <property type="match status" value="1"/>
</dbReference>
<evidence type="ECO:0000256" key="4">
    <source>
        <dbReference type="ARBA" id="ARBA00023002"/>
    </source>
</evidence>
<comment type="cofactor">
    <cofactor evidence="1">
        <name>FAD</name>
        <dbReference type="ChEBI" id="CHEBI:57692"/>
    </cofactor>
</comment>
<protein>
    <submittedName>
        <fullName evidence="6">Oxidase</fullName>
    </submittedName>
</protein>
<dbReference type="SUPFAM" id="SSF51905">
    <property type="entry name" value="FAD/NAD(P)-binding domain"/>
    <property type="match status" value="1"/>
</dbReference>
<evidence type="ECO:0000256" key="3">
    <source>
        <dbReference type="ARBA" id="ARBA00022630"/>
    </source>
</evidence>
<dbReference type="Proteomes" id="UP000032049">
    <property type="component" value="Unassembled WGS sequence"/>
</dbReference>
<proteinExistence type="inferred from homology"/>
<evidence type="ECO:0000256" key="2">
    <source>
        <dbReference type="ARBA" id="ARBA00009410"/>
    </source>
</evidence>
<dbReference type="Gene3D" id="3.50.50.60">
    <property type="entry name" value="FAD/NAD(P)-binding domain"/>
    <property type="match status" value="1"/>
</dbReference>
<dbReference type="GO" id="GO:0016491">
    <property type="term" value="F:oxidoreductase activity"/>
    <property type="evidence" value="ECO:0007669"/>
    <property type="project" value="UniProtKB-KW"/>
</dbReference>
<reference evidence="6 7" key="1">
    <citation type="submission" date="2015-01" db="EMBL/GenBank/DDBJ databases">
        <title>Draft genome sequence of Pedobacter sp. NL19 isolated from sludge of an effluent treatment pond in an abandoned uranium mine.</title>
        <authorList>
            <person name="Santos T."/>
            <person name="Caetano T."/>
            <person name="Covas C."/>
            <person name="Cruz A."/>
            <person name="Mendo S."/>
        </authorList>
    </citation>
    <scope>NUCLEOTIDE SEQUENCE [LARGE SCALE GENOMIC DNA]</scope>
    <source>
        <strain evidence="6 7">NL19</strain>
    </source>
</reference>
<accession>A0A0D0GL97</accession>
<dbReference type="OrthoDB" id="9799943at2"/>
<gene>
    <name evidence="6" type="ORF">TH53_12140</name>
</gene>
<keyword evidence="4" id="KW-0560">Oxidoreductase</keyword>
<dbReference type="PANTHER" id="PTHR13847">
    <property type="entry name" value="SARCOSINE DEHYDROGENASE-RELATED"/>
    <property type="match status" value="1"/>
</dbReference>